<dbReference type="AlphaFoldDB" id="A0A836H2W2"/>
<feature type="region of interest" description="Disordered" evidence="1">
    <location>
        <begin position="32"/>
        <end position="51"/>
    </location>
</feature>
<name>A0A836H2W2_LEIEN</name>
<feature type="region of interest" description="Disordered" evidence="1">
    <location>
        <begin position="1"/>
        <end position="24"/>
    </location>
</feature>
<organism evidence="2 3">
    <name type="scientific">Leishmania enriettii</name>
    <dbReference type="NCBI Taxonomy" id="5663"/>
    <lineage>
        <taxon>Eukaryota</taxon>
        <taxon>Discoba</taxon>
        <taxon>Euglenozoa</taxon>
        <taxon>Kinetoplastea</taxon>
        <taxon>Metakinetoplastina</taxon>
        <taxon>Trypanosomatida</taxon>
        <taxon>Trypanosomatidae</taxon>
        <taxon>Leishmaniinae</taxon>
        <taxon>Leishmania</taxon>
    </lineage>
</organism>
<comment type="caution">
    <text evidence="2">The sequence shown here is derived from an EMBL/GenBank/DDBJ whole genome shotgun (WGS) entry which is preliminary data.</text>
</comment>
<dbReference type="Proteomes" id="UP000674179">
    <property type="component" value="Chromosome 26"/>
</dbReference>
<proteinExistence type="predicted"/>
<protein>
    <submittedName>
        <fullName evidence="2">Uncharacterized protein</fullName>
    </submittedName>
</protein>
<accession>A0A836H2W2</accession>
<keyword evidence="3" id="KW-1185">Reference proteome</keyword>
<reference evidence="2 3" key="1">
    <citation type="submission" date="2021-02" db="EMBL/GenBank/DDBJ databases">
        <title>Leishmania (Mundinia) enrietti genome sequencing and assembly.</title>
        <authorList>
            <person name="Almutairi H."/>
            <person name="Gatherer D."/>
        </authorList>
    </citation>
    <scope>NUCLEOTIDE SEQUENCE [LARGE SCALE GENOMIC DNA]</scope>
    <source>
        <strain evidence="2">CUR178</strain>
    </source>
</reference>
<gene>
    <name evidence="2" type="ORF">CUR178_03751</name>
</gene>
<feature type="region of interest" description="Disordered" evidence="1">
    <location>
        <begin position="282"/>
        <end position="302"/>
    </location>
</feature>
<sequence length="302" mass="32879">MIRNDKGDLSGARPPNAAPSYNDLRERIQQNRELSRISSSARRRLGVPTPSDAEVTAAYTAREAATEQYREEVLQGDRHRRGVVPIRYYDTSMTASTNDVFQEAPPMSDVEARRAALQPLKKLVSILAARQRFASLLLSASGAVKAGLVDHTSLQVASQSAFPASSPLPNISTLLRGITLPDVAELQRLAEPDRAELSYGFVDVPRSRPWHEPFAFRLKNFMPVPMPEFSLDVAAQADKEVRRGDGECSFPQEASDVPRLIAAQPSTAATNPLLAALFPTRVQPPKEATLERSPAGATPATG</sequence>
<dbReference type="EMBL" id="JAFHKP010000026">
    <property type="protein sequence ID" value="KAG5476580.1"/>
    <property type="molecule type" value="Genomic_DNA"/>
</dbReference>
<dbReference type="RefSeq" id="XP_067692046.1">
    <property type="nucleotide sequence ID" value="XM_067835480.1"/>
</dbReference>
<evidence type="ECO:0000313" key="3">
    <source>
        <dbReference type="Proteomes" id="UP000674179"/>
    </source>
</evidence>
<dbReference type="KEGG" id="lenr:94170990"/>
<dbReference type="OrthoDB" id="263257at2759"/>
<evidence type="ECO:0000256" key="1">
    <source>
        <dbReference type="SAM" id="MobiDB-lite"/>
    </source>
</evidence>
<evidence type="ECO:0000313" key="2">
    <source>
        <dbReference type="EMBL" id="KAG5476580.1"/>
    </source>
</evidence>
<dbReference type="GeneID" id="94170990"/>